<dbReference type="EMBL" id="AP028910">
    <property type="protein sequence ID" value="BES90642.1"/>
    <property type="molecule type" value="Genomic_DNA"/>
</dbReference>
<feature type="region of interest" description="Disordered" evidence="1">
    <location>
        <begin position="141"/>
        <end position="160"/>
    </location>
</feature>
<gene>
    <name evidence="2" type="ORF">NTJ_03450</name>
</gene>
<feature type="compositionally biased region" description="Polar residues" evidence="1">
    <location>
        <begin position="141"/>
        <end position="150"/>
    </location>
</feature>
<accession>A0ABN7AEF0</accession>
<sequence length="456" mass="50954">MIPLDTRQIYVLPVILVYTIWNCDATSYPFSETNSLGDLLKHLFMNDSLKPAFKPSQNRISRSEVDSSAQYPSFRQTSSTIHDGLQTIHVHNNFFLISNPHELNIDIVSPSPPTLSHPIRTNAADIDRSFRDKSPGFTNDAQSAVTQSPTYHHEVPTISSSSSADLNHLMPAINGGLPNAPLKDNMLKTEKHCSELENDSPFSNIYIDGKKFGEGACLKNPSYDESSFVLPPKNTLPEAVNPIPNNAKHILHCIPETDPHCKPDSISFDGGLKIPYQDIRNMFELISQQPENIKLIVPGGISGPLANYFQKVDRSRHEQAAKYGVCVFPNGLLVPIKPMLRILQLHFWLLQSSNDANTRDGNALHRSITWSNMECVLEILRCLIKANIVFVRMPGNEVLPYTQFVSNERVIPHEVLRHCIAEILGVSVPYLQFTNALLQLQQIASIRSQTPSNVHG</sequence>
<proteinExistence type="predicted"/>
<evidence type="ECO:0000313" key="3">
    <source>
        <dbReference type="Proteomes" id="UP001307889"/>
    </source>
</evidence>
<evidence type="ECO:0000313" key="2">
    <source>
        <dbReference type="EMBL" id="BES90642.1"/>
    </source>
</evidence>
<protein>
    <submittedName>
        <fullName evidence="2">Uncharacterized protein</fullName>
    </submittedName>
</protein>
<dbReference type="Proteomes" id="UP001307889">
    <property type="component" value="Chromosome 2"/>
</dbReference>
<evidence type="ECO:0000256" key="1">
    <source>
        <dbReference type="SAM" id="MobiDB-lite"/>
    </source>
</evidence>
<name>A0ABN7AEF0_9HEMI</name>
<keyword evidence="3" id="KW-1185">Reference proteome</keyword>
<organism evidence="2 3">
    <name type="scientific">Nesidiocoris tenuis</name>
    <dbReference type="NCBI Taxonomy" id="355587"/>
    <lineage>
        <taxon>Eukaryota</taxon>
        <taxon>Metazoa</taxon>
        <taxon>Ecdysozoa</taxon>
        <taxon>Arthropoda</taxon>
        <taxon>Hexapoda</taxon>
        <taxon>Insecta</taxon>
        <taxon>Pterygota</taxon>
        <taxon>Neoptera</taxon>
        <taxon>Paraneoptera</taxon>
        <taxon>Hemiptera</taxon>
        <taxon>Heteroptera</taxon>
        <taxon>Panheteroptera</taxon>
        <taxon>Cimicomorpha</taxon>
        <taxon>Miridae</taxon>
        <taxon>Dicyphina</taxon>
        <taxon>Nesidiocoris</taxon>
    </lineage>
</organism>
<reference evidence="2 3" key="1">
    <citation type="submission" date="2023-09" db="EMBL/GenBank/DDBJ databases">
        <title>Nesidiocoris tenuis whole genome shotgun sequence.</title>
        <authorList>
            <person name="Shibata T."/>
            <person name="Shimoda M."/>
            <person name="Kobayashi T."/>
            <person name="Uehara T."/>
        </authorList>
    </citation>
    <scope>NUCLEOTIDE SEQUENCE [LARGE SCALE GENOMIC DNA]</scope>
    <source>
        <strain evidence="2 3">Japan</strain>
    </source>
</reference>